<dbReference type="EMBL" id="JACHXE010000004">
    <property type="protein sequence ID" value="MBB3078272.1"/>
    <property type="molecule type" value="Genomic_DNA"/>
</dbReference>
<evidence type="ECO:0000256" key="1">
    <source>
        <dbReference type="SAM" id="Phobius"/>
    </source>
</evidence>
<keyword evidence="1" id="KW-1133">Transmembrane helix</keyword>
<proteinExistence type="predicted"/>
<comment type="caution">
    <text evidence="2">The sequence shown here is derived from an EMBL/GenBank/DDBJ whole genome shotgun (WGS) entry which is preliminary data.</text>
</comment>
<protein>
    <submittedName>
        <fullName evidence="2">Threonine/homoserine/homoserine lactone efflux protein</fullName>
    </submittedName>
</protein>
<keyword evidence="1" id="KW-0472">Membrane</keyword>
<dbReference type="Proteomes" id="UP000572907">
    <property type="component" value="Unassembled WGS sequence"/>
</dbReference>
<evidence type="ECO:0000313" key="3">
    <source>
        <dbReference type="Proteomes" id="UP000572907"/>
    </source>
</evidence>
<evidence type="ECO:0000313" key="2">
    <source>
        <dbReference type="EMBL" id="MBB3078272.1"/>
    </source>
</evidence>
<accession>A0A7W5F331</accession>
<organism evidence="2 3">
    <name type="scientific">Streptomyces violarus</name>
    <dbReference type="NCBI Taxonomy" id="67380"/>
    <lineage>
        <taxon>Bacteria</taxon>
        <taxon>Bacillati</taxon>
        <taxon>Actinomycetota</taxon>
        <taxon>Actinomycetes</taxon>
        <taxon>Kitasatosporales</taxon>
        <taxon>Streptomycetaceae</taxon>
        <taxon>Streptomyces</taxon>
    </lineage>
</organism>
<name>A0A7W5F331_9ACTN</name>
<dbReference type="AlphaFoldDB" id="A0A7W5F331"/>
<feature type="transmembrane region" description="Helical" evidence="1">
    <location>
        <begin position="16"/>
        <end position="34"/>
    </location>
</feature>
<gene>
    <name evidence="2" type="ORF">FHS41_004779</name>
</gene>
<sequence length="38" mass="4175">MGPGMRRAFWQGVNRWLNIVSGTVFTGLAVRLVATSPK</sequence>
<reference evidence="2 3" key="1">
    <citation type="submission" date="2020-08" db="EMBL/GenBank/DDBJ databases">
        <title>Genomic Encyclopedia of Type Strains, Phase III (KMG-III): the genomes of soil and plant-associated and newly described type strains.</title>
        <authorList>
            <person name="Whitman W."/>
        </authorList>
    </citation>
    <scope>NUCLEOTIDE SEQUENCE [LARGE SCALE GENOMIC DNA]</scope>
    <source>
        <strain evidence="2 3">CECT 3237</strain>
    </source>
</reference>
<keyword evidence="3" id="KW-1185">Reference proteome</keyword>
<keyword evidence="1" id="KW-0812">Transmembrane</keyword>